<evidence type="ECO:0000256" key="3">
    <source>
        <dbReference type="SAM" id="SignalP"/>
    </source>
</evidence>
<proteinExistence type="predicted"/>
<name>A0ABM0MYU9_SACKO</name>
<evidence type="ECO:0000259" key="4">
    <source>
        <dbReference type="Pfam" id="PF00685"/>
    </source>
</evidence>
<feature type="chain" id="PRO_5046921902" evidence="3">
    <location>
        <begin position="30"/>
        <end position="400"/>
    </location>
</feature>
<evidence type="ECO:0000256" key="1">
    <source>
        <dbReference type="ARBA" id="ARBA00022679"/>
    </source>
</evidence>
<dbReference type="InterPro" id="IPR037359">
    <property type="entry name" value="NST/OST"/>
</dbReference>
<keyword evidence="5" id="KW-1185">Reference proteome</keyword>
<feature type="domain" description="Sulfotransferase" evidence="4">
    <location>
        <begin position="130"/>
        <end position="324"/>
    </location>
</feature>
<keyword evidence="3" id="KW-0732">Signal</keyword>
<dbReference type="InterPro" id="IPR027417">
    <property type="entry name" value="P-loop_NTPase"/>
</dbReference>
<dbReference type="Pfam" id="PF00685">
    <property type="entry name" value="Sulfotransfer_1"/>
    <property type="match status" value="1"/>
</dbReference>
<dbReference type="GeneID" id="102803096"/>
<dbReference type="PANTHER" id="PTHR10605">
    <property type="entry name" value="HEPARAN SULFATE SULFOTRANSFERASE"/>
    <property type="match status" value="1"/>
</dbReference>
<sequence length="400" mass="46223">MAMERLRKSLLVIACLTTVLFIWRGQIAGNPENCICTEMVAVESPSVLTKSSLNEQIGDSSDTYLLEKSVMATDILENVGDIWDASVDKEAYLRAKYDNFCYKPEEPYFKHVQPLERSKLKQRGCRKKLPQIIMPGARKCGTGALLRFLKIHPNITGAPEEPHFFDQRRANLTTSDYSEKMPYSTDSQLVIEKTPTYFYRPHNTPQLIKDEISSDTKIIIVLCDPVRRAVSDYLEFIWREKRRSEKHVVGKKLDSFEHLVWDHATIRGGINQLNEMIDVGIYAKHLIRWFDVFSRDQILLLDGTLLLTDPLSELKTVERFLGLRSFFQKDHFSMNEERGIFCMDFPSEYCLPGCKGRKHPHVDDKVWASLCDFYAPYDRSLEQMTGKHFSWVGKCASQDQ</sequence>
<feature type="signal peptide" evidence="3">
    <location>
        <begin position="1"/>
        <end position="29"/>
    </location>
</feature>
<protein>
    <submittedName>
        <fullName evidence="6">Heparan sulfate glucosamine 3-O-sulfotransferase 3A1-like</fullName>
    </submittedName>
</protein>
<dbReference type="SUPFAM" id="SSF52540">
    <property type="entry name" value="P-loop containing nucleoside triphosphate hydrolases"/>
    <property type="match status" value="1"/>
</dbReference>
<dbReference type="Proteomes" id="UP000694865">
    <property type="component" value="Unplaced"/>
</dbReference>
<keyword evidence="2" id="KW-0325">Glycoprotein</keyword>
<dbReference type="InterPro" id="IPR000863">
    <property type="entry name" value="Sulfotransferase_dom"/>
</dbReference>
<dbReference type="RefSeq" id="XP_006825190.1">
    <property type="nucleotide sequence ID" value="XM_006825127.1"/>
</dbReference>
<evidence type="ECO:0000256" key="2">
    <source>
        <dbReference type="ARBA" id="ARBA00023180"/>
    </source>
</evidence>
<evidence type="ECO:0000313" key="5">
    <source>
        <dbReference type="Proteomes" id="UP000694865"/>
    </source>
</evidence>
<accession>A0ABM0MYU9</accession>
<evidence type="ECO:0000313" key="6">
    <source>
        <dbReference type="RefSeq" id="XP_006825190.1"/>
    </source>
</evidence>
<gene>
    <name evidence="6" type="primary">LOC102803096</name>
</gene>
<keyword evidence="1" id="KW-0808">Transferase</keyword>
<reference evidence="6" key="1">
    <citation type="submission" date="2025-08" db="UniProtKB">
        <authorList>
            <consortium name="RefSeq"/>
        </authorList>
    </citation>
    <scope>IDENTIFICATION</scope>
    <source>
        <tissue evidence="6">Testes</tissue>
    </source>
</reference>
<organism evidence="5 6">
    <name type="scientific">Saccoglossus kowalevskii</name>
    <name type="common">Acorn worm</name>
    <dbReference type="NCBI Taxonomy" id="10224"/>
    <lineage>
        <taxon>Eukaryota</taxon>
        <taxon>Metazoa</taxon>
        <taxon>Hemichordata</taxon>
        <taxon>Enteropneusta</taxon>
        <taxon>Harrimaniidae</taxon>
        <taxon>Saccoglossus</taxon>
    </lineage>
</organism>
<dbReference type="PANTHER" id="PTHR10605:SF65">
    <property type="entry name" value="GH20068P"/>
    <property type="match status" value="1"/>
</dbReference>
<dbReference type="Gene3D" id="3.40.50.300">
    <property type="entry name" value="P-loop containing nucleotide triphosphate hydrolases"/>
    <property type="match status" value="1"/>
</dbReference>